<evidence type="ECO:0000313" key="2">
    <source>
        <dbReference type="Proteomes" id="UP000295258"/>
    </source>
</evidence>
<dbReference type="Proteomes" id="UP000295258">
    <property type="component" value="Unassembled WGS sequence"/>
</dbReference>
<comment type="caution">
    <text evidence="1">The sequence shown here is derived from an EMBL/GenBank/DDBJ whole genome shotgun (WGS) entry which is preliminary data.</text>
</comment>
<proteinExistence type="predicted"/>
<name>A0A4R4W6I2_9ACTN</name>
<dbReference type="EMBL" id="SMKO01000009">
    <property type="protein sequence ID" value="TDD11274.1"/>
    <property type="molecule type" value="Genomic_DNA"/>
</dbReference>
<gene>
    <name evidence="1" type="ORF">E1292_06190</name>
</gene>
<organism evidence="1 2">
    <name type="scientific">Nonomuraea deserti</name>
    <dbReference type="NCBI Taxonomy" id="1848322"/>
    <lineage>
        <taxon>Bacteria</taxon>
        <taxon>Bacillati</taxon>
        <taxon>Actinomycetota</taxon>
        <taxon>Actinomycetes</taxon>
        <taxon>Streptosporangiales</taxon>
        <taxon>Streptosporangiaceae</taxon>
        <taxon>Nonomuraea</taxon>
    </lineage>
</organism>
<keyword evidence="2" id="KW-1185">Reference proteome</keyword>
<evidence type="ECO:0008006" key="3">
    <source>
        <dbReference type="Google" id="ProtNLM"/>
    </source>
</evidence>
<dbReference type="AlphaFoldDB" id="A0A4R4W6I2"/>
<accession>A0A4R4W6I2</accession>
<protein>
    <recommendedName>
        <fullName evidence="3">Serine/threonine protein kinase</fullName>
    </recommendedName>
</protein>
<reference evidence="1 2" key="1">
    <citation type="submission" date="2019-03" db="EMBL/GenBank/DDBJ databases">
        <title>Draft genome sequences of novel Actinobacteria.</title>
        <authorList>
            <person name="Sahin N."/>
            <person name="Ay H."/>
            <person name="Saygin H."/>
        </authorList>
    </citation>
    <scope>NUCLEOTIDE SEQUENCE [LARGE SCALE GENOMIC DNA]</scope>
    <source>
        <strain evidence="1 2">KC310</strain>
    </source>
</reference>
<evidence type="ECO:0000313" key="1">
    <source>
        <dbReference type="EMBL" id="TDD11274.1"/>
    </source>
</evidence>
<sequence length="124" mass="13295">MSGPAHAASSPIEECGGGSYHVIDKQDLGAVATIYLLYNGTTNCVITWKKDAHAGTKTWMMASIAKQNSNGGFTDYKTDSGNYAYYAGPRKVKAPNTCVDWGGGVPVNGVDVSWYSPPSRWHCD</sequence>